<proteinExistence type="predicted"/>
<dbReference type="EMBL" id="BGZK01001097">
    <property type="protein sequence ID" value="GBP71117.1"/>
    <property type="molecule type" value="Genomic_DNA"/>
</dbReference>
<keyword evidence="2" id="KW-1185">Reference proteome</keyword>
<reference evidence="1 2" key="1">
    <citation type="journal article" date="2019" name="Commun. Biol.">
        <title>The bagworm genome reveals a unique fibroin gene that provides high tensile strength.</title>
        <authorList>
            <person name="Kono N."/>
            <person name="Nakamura H."/>
            <person name="Ohtoshi R."/>
            <person name="Tomita M."/>
            <person name="Numata K."/>
            <person name="Arakawa K."/>
        </authorList>
    </citation>
    <scope>NUCLEOTIDE SEQUENCE [LARGE SCALE GENOMIC DNA]</scope>
</reference>
<comment type="caution">
    <text evidence="1">The sequence shown here is derived from an EMBL/GenBank/DDBJ whole genome shotgun (WGS) entry which is preliminary data.</text>
</comment>
<dbReference type="AlphaFoldDB" id="A0A4C1Y9B3"/>
<sequence length="82" mass="9285">MPYDPTVLNGTKTKQKCGFVGTHLTGGREPLIRYTFEHIVEYGRRTSVSFYGLDASRSEAGQLIEQKKWKASGLQLKDEYVT</sequence>
<evidence type="ECO:0000313" key="1">
    <source>
        <dbReference type="EMBL" id="GBP71117.1"/>
    </source>
</evidence>
<gene>
    <name evidence="1" type="ORF">EVAR_53397_1</name>
</gene>
<organism evidence="1 2">
    <name type="scientific">Eumeta variegata</name>
    <name type="common">Bagworm moth</name>
    <name type="synonym">Eumeta japonica</name>
    <dbReference type="NCBI Taxonomy" id="151549"/>
    <lineage>
        <taxon>Eukaryota</taxon>
        <taxon>Metazoa</taxon>
        <taxon>Ecdysozoa</taxon>
        <taxon>Arthropoda</taxon>
        <taxon>Hexapoda</taxon>
        <taxon>Insecta</taxon>
        <taxon>Pterygota</taxon>
        <taxon>Neoptera</taxon>
        <taxon>Endopterygota</taxon>
        <taxon>Lepidoptera</taxon>
        <taxon>Glossata</taxon>
        <taxon>Ditrysia</taxon>
        <taxon>Tineoidea</taxon>
        <taxon>Psychidae</taxon>
        <taxon>Oiketicinae</taxon>
        <taxon>Eumeta</taxon>
    </lineage>
</organism>
<evidence type="ECO:0000313" key="2">
    <source>
        <dbReference type="Proteomes" id="UP000299102"/>
    </source>
</evidence>
<dbReference type="Proteomes" id="UP000299102">
    <property type="component" value="Unassembled WGS sequence"/>
</dbReference>
<name>A0A4C1Y9B3_EUMVA</name>
<protein>
    <submittedName>
        <fullName evidence="1">Uncharacterized protein</fullName>
    </submittedName>
</protein>
<accession>A0A4C1Y9B3</accession>